<dbReference type="EMBL" id="JANJYJ010000002">
    <property type="protein sequence ID" value="KAK3225650.1"/>
    <property type="molecule type" value="Genomic_DNA"/>
</dbReference>
<proteinExistence type="predicted"/>
<dbReference type="PANTHER" id="PTHR33116">
    <property type="entry name" value="REVERSE TRANSCRIPTASE ZINC-BINDING DOMAIN-CONTAINING PROTEIN-RELATED-RELATED"/>
    <property type="match status" value="1"/>
</dbReference>
<feature type="transmembrane region" description="Helical" evidence="2">
    <location>
        <begin position="60"/>
        <end position="84"/>
    </location>
</feature>
<keyword evidence="2" id="KW-0812">Transmembrane</keyword>
<reference evidence="3" key="1">
    <citation type="journal article" date="2023" name="Plant J.">
        <title>Genome sequences and population genomics provide insights into the demographic history, inbreeding, and mutation load of two 'living fossil' tree species of Dipteronia.</title>
        <authorList>
            <person name="Feng Y."/>
            <person name="Comes H.P."/>
            <person name="Chen J."/>
            <person name="Zhu S."/>
            <person name="Lu R."/>
            <person name="Zhang X."/>
            <person name="Li P."/>
            <person name="Qiu J."/>
            <person name="Olsen K.M."/>
            <person name="Qiu Y."/>
        </authorList>
    </citation>
    <scope>NUCLEOTIDE SEQUENCE</scope>
    <source>
        <strain evidence="3">NBL</strain>
    </source>
</reference>
<keyword evidence="2" id="KW-0472">Membrane</keyword>
<keyword evidence="1" id="KW-0175">Coiled coil</keyword>
<keyword evidence="4" id="KW-1185">Reference proteome</keyword>
<evidence type="ECO:0000256" key="1">
    <source>
        <dbReference type="SAM" id="Coils"/>
    </source>
</evidence>
<dbReference type="PANTHER" id="PTHR33116:SF78">
    <property type="entry name" value="OS12G0587133 PROTEIN"/>
    <property type="match status" value="1"/>
</dbReference>
<dbReference type="Proteomes" id="UP001281410">
    <property type="component" value="Unassembled WGS sequence"/>
</dbReference>
<organism evidence="3 4">
    <name type="scientific">Dipteronia sinensis</name>
    <dbReference type="NCBI Taxonomy" id="43782"/>
    <lineage>
        <taxon>Eukaryota</taxon>
        <taxon>Viridiplantae</taxon>
        <taxon>Streptophyta</taxon>
        <taxon>Embryophyta</taxon>
        <taxon>Tracheophyta</taxon>
        <taxon>Spermatophyta</taxon>
        <taxon>Magnoliopsida</taxon>
        <taxon>eudicotyledons</taxon>
        <taxon>Gunneridae</taxon>
        <taxon>Pentapetalae</taxon>
        <taxon>rosids</taxon>
        <taxon>malvids</taxon>
        <taxon>Sapindales</taxon>
        <taxon>Sapindaceae</taxon>
        <taxon>Hippocastanoideae</taxon>
        <taxon>Acereae</taxon>
        <taxon>Dipteronia</taxon>
    </lineage>
</organism>
<accession>A0AAE0AXH6</accession>
<feature type="coiled-coil region" evidence="1">
    <location>
        <begin position="177"/>
        <end position="225"/>
    </location>
</feature>
<dbReference type="AlphaFoldDB" id="A0AAE0AXH6"/>
<keyword evidence="2" id="KW-1133">Transmembrane helix</keyword>
<name>A0AAE0AXH6_9ROSI</name>
<evidence type="ECO:0000313" key="4">
    <source>
        <dbReference type="Proteomes" id="UP001281410"/>
    </source>
</evidence>
<gene>
    <name evidence="3" type="ORF">Dsin_005512</name>
</gene>
<sequence>MMTRGRWPLSVLCPSLPITYLGLPLGGNPKKEALWSPVIQKVKERLVPWKRSFIFKGGRLVLIKAVLSSLPTFYMSVFGIPAGVVKNIKKFQREFSGMMNQRSFKIIKDGFQVVVGSGDKIRFWKDLKWDSIPLYVAFPRIFALDIQQRRILGLFEEKGEEGGQVGDTCNKSRFSNINELVSKNTDLMMRMEVLEKERDEAIKRAEDLTRIIEEQEEDFTRKTRKMQWQVELKDKAIDAIKEELSRKEVALKVVRVKECDRLVELEKAESTIKVLTEEQSIMEEILRYNTIERDANHPKERVTKIGGSSSYFPYKCHFCHTRGHKKAQCVEFIGMRKKKQSMPKVKPRKIRQVWVQKDKLDQVRDTIVDEKKTLDSEECPKLLDMKGGGSSGELRHILILAAFSSKSPVCCGHDAILEGRDTSTAGIAVADMSWECLLGRDRDNARGVLKEVS</sequence>
<protein>
    <submittedName>
        <fullName evidence="3">Uncharacterized protein</fullName>
    </submittedName>
</protein>
<comment type="caution">
    <text evidence="3">The sequence shown here is derived from an EMBL/GenBank/DDBJ whole genome shotgun (WGS) entry which is preliminary data.</text>
</comment>
<evidence type="ECO:0000313" key="3">
    <source>
        <dbReference type="EMBL" id="KAK3225650.1"/>
    </source>
</evidence>
<evidence type="ECO:0000256" key="2">
    <source>
        <dbReference type="SAM" id="Phobius"/>
    </source>
</evidence>